<gene>
    <name evidence="2" type="ORF">ACFSKW_09560</name>
</gene>
<proteinExistence type="predicted"/>
<organism evidence="2 3">
    <name type="scientific">Nonomuraea mangrovi</name>
    <dbReference type="NCBI Taxonomy" id="2316207"/>
    <lineage>
        <taxon>Bacteria</taxon>
        <taxon>Bacillati</taxon>
        <taxon>Actinomycetota</taxon>
        <taxon>Actinomycetes</taxon>
        <taxon>Streptosporangiales</taxon>
        <taxon>Streptosporangiaceae</taxon>
        <taxon>Nonomuraea</taxon>
    </lineage>
</organism>
<dbReference type="Proteomes" id="UP001597368">
    <property type="component" value="Unassembled WGS sequence"/>
</dbReference>
<dbReference type="EMBL" id="JBHUFV010000015">
    <property type="protein sequence ID" value="MFD1931725.1"/>
    <property type="molecule type" value="Genomic_DNA"/>
</dbReference>
<keyword evidence="3" id="KW-1185">Reference proteome</keyword>
<sequence length="287" mass="31818">MNLTDLARVRDEDLSRDPAGLPSGAGAQALLEAITAEPVERRRPVRRRLAWGAGALALAASVVLAAGLPFGDPTTRYANAAIVVSRYEGQVTIEIRDPLARPEEFREAFAAIGLNAEVKQVPVVKEQVGLLMGPVTPDTGHFEGWFSQEPIEPCAATTCVKITVPRNFPGRMIFGVGREARPGEPYVHPMWHLSRAMKDVEVEGRTVAEVRAEVERRGFKVGYRLRWRTEKNAYIEQRATADQVKDDWKVETVQDHSSDTLDIVVVPGPEAWPAPSPTPGPHWWERY</sequence>
<keyword evidence="1" id="KW-0472">Membrane</keyword>
<dbReference type="RefSeq" id="WP_379571298.1">
    <property type="nucleotide sequence ID" value="NZ_JBHUFV010000015.1"/>
</dbReference>
<evidence type="ECO:0000313" key="2">
    <source>
        <dbReference type="EMBL" id="MFD1931725.1"/>
    </source>
</evidence>
<accession>A0ABW4SS30</accession>
<feature type="transmembrane region" description="Helical" evidence="1">
    <location>
        <begin position="49"/>
        <end position="70"/>
    </location>
</feature>
<comment type="caution">
    <text evidence="2">The sequence shown here is derived from an EMBL/GenBank/DDBJ whole genome shotgun (WGS) entry which is preliminary data.</text>
</comment>
<keyword evidence="1" id="KW-1133">Transmembrane helix</keyword>
<keyword evidence="1" id="KW-0812">Transmembrane</keyword>
<evidence type="ECO:0000313" key="3">
    <source>
        <dbReference type="Proteomes" id="UP001597368"/>
    </source>
</evidence>
<evidence type="ECO:0000256" key="1">
    <source>
        <dbReference type="SAM" id="Phobius"/>
    </source>
</evidence>
<name>A0ABW4SS30_9ACTN</name>
<reference evidence="3" key="1">
    <citation type="journal article" date="2019" name="Int. J. Syst. Evol. Microbiol.">
        <title>The Global Catalogue of Microorganisms (GCM) 10K type strain sequencing project: providing services to taxonomists for standard genome sequencing and annotation.</title>
        <authorList>
            <consortium name="The Broad Institute Genomics Platform"/>
            <consortium name="The Broad Institute Genome Sequencing Center for Infectious Disease"/>
            <person name="Wu L."/>
            <person name="Ma J."/>
        </authorList>
    </citation>
    <scope>NUCLEOTIDE SEQUENCE [LARGE SCALE GENOMIC DNA]</scope>
    <source>
        <strain evidence="3">ICMP 6774ER</strain>
    </source>
</reference>
<protein>
    <submittedName>
        <fullName evidence="2">Uncharacterized protein</fullName>
    </submittedName>
</protein>